<keyword evidence="6" id="KW-1185">Reference proteome</keyword>
<comment type="similarity">
    <text evidence="2 3">Belongs to the small heat shock protein (HSP20) family.</text>
</comment>
<dbReference type="CDD" id="cd06464">
    <property type="entry name" value="ACD_sHsps-like"/>
    <property type="match status" value="1"/>
</dbReference>
<dbReference type="Proteomes" id="UP001149090">
    <property type="component" value="Unassembled WGS sequence"/>
</dbReference>
<comment type="caution">
    <text evidence="5">The sequence shown here is derived from an EMBL/GenBank/DDBJ whole genome shotgun (WGS) entry which is preliminary data.</text>
</comment>
<dbReference type="Gene3D" id="2.60.40.790">
    <property type="match status" value="1"/>
</dbReference>
<name>A0A9Q0L928_ANAIG</name>
<dbReference type="InterPro" id="IPR008978">
    <property type="entry name" value="HSP20-like_chaperone"/>
</dbReference>
<evidence type="ECO:0000259" key="4">
    <source>
        <dbReference type="PROSITE" id="PS01031"/>
    </source>
</evidence>
<dbReference type="InterPro" id="IPR031107">
    <property type="entry name" value="Small_HSP"/>
</dbReference>
<dbReference type="PROSITE" id="PS01031">
    <property type="entry name" value="SHSP"/>
    <property type="match status" value="1"/>
</dbReference>
<reference evidence="5" key="1">
    <citation type="submission" date="2022-10" db="EMBL/GenBank/DDBJ databases">
        <title>Novel sulphate-reducing endosymbionts in the free-living metamonad Anaeramoeba.</title>
        <authorList>
            <person name="Jerlstrom-Hultqvist J."/>
            <person name="Cepicka I."/>
            <person name="Gallot-Lavallee L."/>
            <person name="Salas-Leiva D."/>
            <person name="Curtis B.A."/>
            <person name="Zahonova K."/>
            <person name="Pipaliya S."/>
            <person name="Dacks J."/>
            <person name="Roger A.J."/>
        </authorList>
    </citation>
    <scope>NUCLEOTIDE SEQUENCE</scope>
    <source>
        <strain evidence="5">BMAN</strain>
    </source>
</reference>
<dbReference type="AlphaFoldDB" id="A0A9Q0L928"/>
<dbReference type="InterPro" id="IPR002068">
    <property type="entry name" value="A-crystallin/Hsp20_dom"/>
</dbReference>
<evidence type="ECO:0000256" key="3">
    <source>
        <dbReference type="RuleBase" id="RU003616"/>
    </source>
</evidence>
<sequence length="176" mass="21087">MKRIYLNENENEKDFIIERKEKQYKFPKLILIMRSELYRGMFLSVTKKILLIKLQIIKNKIICTTWGIKETEKEIQISGKIHIPKESINIEFDKESRMLSIFGEHEVKKEEKEDEKEKRVRCERSYSSFKQSFKLPELAEIEKSDASFEDGFLSITIPKKEEEKKEEKTKLSINFK</sequence>
<accession>A0A9Q0L928</accession>
<evidence type="ECO:0000256" key="2">
    <source>
        <dbReference type="PROSITE-ProRule" id="PRU00285"/>
    </source>
</evidence>
<feature type="domain" description="SHSP" evidence="4">
    <location>
        <begin position="57"/>
        <end position="174"/>
    </location>
</feature>
<dbReference type="PANTHER" id="PTHR11527">
    <property type="entry name" value="HEAT-SHOCK PROTEIN 20 FAMILY MEMBER"/>
    <property type="match status" value="1"/>
</dbReference>
<evidence type="ECO:0000313" key="6">
    <source>
        <dbReference type="Proteomes" id="UP001149090"/>
    </source>
</evidence>
<evidence type="ECO:0000313" key="5">
    <source>
        <dbReference type="EMBL" id="KAJ5066980.1"/>
    </source>
</evidence>
<gene>
    <name evidence="5" type="ORF">M0811_03324</name>
</gene>
<dbReference type="SUPFAM" id="SSF49764">
    <property type="entry name" value="HSP20-like chaperones"/>
    <property type="match status" value="1"/>
</dbReference>
<evidence type="ECO:0000256" key="1">
    <source>
        <dbReference type="ARBA" id="ARBA00023016"/>
    </source>
</evidence>
<proteinExistence type="inferred from homology"/>
<protein>
    <submittedName>
        <fullName evidence="5">21.9 kDa heat shock protein</fullName>
    </submittedName>
</protein>
<dbReference type="Pfam" id="PF00011">
    <property type="entry name" value="HSP20"/>
    <property type="match status" value="1"/>
</dbReference>
<organism evidence="5 6">
    <name type="scientific">Anaeramoeba ignava</name>
    <name type="common">Anaerobic marine amoeba</name>
    <dbReference type="NCBI Taxonomy" id="1746090"/>
    <lineage>
        <taxon>Eukaryota</taxon>
        <taxon>Metamonada</taxon>
        <taxon>Anaeramoebidae</taxon>
        <taxon>Anaeramoeba</taxon>
    </lineage>
</organism>
<dbReference type="EMBL" id="JAPDFW010000136">
    <property type="protein sequence ID" value="KAJ5066980.1"/>
    <property type="molecule type" value="Genomic_DNA"/>
</dbReference>
<keyword evidence="1 5" id="KW-0346">Stress response</keyword>